<evidence type="ECO:0000313" key="2">
    <source>
        <dbReference type="EMBL" id="KAI9255752.1"/>
    </source>
</evidence>
<name>A0AAD5PBU3_9FUNG</name>
<keyword evidence="1" id="KW-0732">Signal</keyword>
<gene>
    <name evidence="2" type="ORF">BDA99DRAFT_539890</name>
</gene>
<organism evidence="2 3">
    <name type="scientific">Phascolomyces articulosus</name>
    <dbReference type="NCBI Taxonomy" id="60185"/>
    <lineage>
        <taxon>Eukaryota</taxon>
        <taxon>Fungi</taxon>
        <taxon>Fungi incertae sedis</taxon>
        <taxon>Mucoromycota</taxon>
        <taxon>Mucoromycotina</taxon>
        <taxon>Mucoromycetes</taxon>
        <taxon>Mucorales</taxon>
        <taxon>Lichtheimiaceae</taxon>
        <taxon>Phascolomyces</taxon>
    </lineage>
</organism>
<comment type="caution">
    <text evidence="2">The sequence shown here is derived from an EMBL/GenBank/DDBJ whole genome shotgun (WGS) entry which is preliminary data.</text>
</comment>
<accession>A0AAD5PBU3</accession>
<evidence type="ECO:0000256" key="1">
    <source>
        <dbReference type="SAM" id="SignalP"/>
    </source>
</evidence>
<sequence length="138" mass="14918">MRFTTSVIFAALAVLATVQALPANTADEQATENHVATKGESHSPTAKNKIAGFGDIELGDVAEDVTDDGVPVEGLADDGLGDVTGDITDELLDECLEEDFELEDCPDIGDFDLDECLLLPHDECLEDIRKFLKYHHEA</sequence>
<dbReference type="AlphaFoldDB" id="A0AAD5PBU3"/>
<dbReference type="Proteomes" id="UP001209540">
    <property type="component" value="Unassembled WGS sequence"/>
</dbReference>
<reference evidence="2" key="1">
    <citation type="journal article" date="2022" name="IScience">
        <title>Evolution of zygomycete secretomes and the origins of terrestrial fungal ecologies.</title>
        <authorList>
            <person name="Chang Y."/>
            <person name="Wang Y."/>
            <person name="Mondo S."/>
            <person name="Ahrendt S."/>
            <person name="Andreopoulos W."/>
            <person name="Barry K."/>
            <person name="Beard J."/>
            <person name="Benny G.L."/>
            <person name="Blankenship S."/>
            <person name="Bonito G."/>
            <person name="Cuomo C."/>
            <person name="Desiro A."/>
            <person name="Gervers K.A."/>
            <person name="Hundley H."/>
            <person name="Kuo A."/>
            <person name="LaButti K."/>
            <person name="Lang B.F."/>
            <person name="Lipzen A."/>
            <person name="O'Donnell K."/>
            <person name="Pangilinan J."/>
            <person name="Reynolds N."/>
            <person name="Sandor L."/>
            <person name="Smith M.E."/>
            <person name="Tsang A."/>
            <person name="Grigoriev I.V."/>
            <person name="Stajich J.E."/>
            <person name="Spatafora J.W."/>
        </authorList>
    </citation>
    <scope>NUCLEOTIDE SEQUENCE</scope>
    <source>
        <strain evidence="2">RSA 2281</strain>
    </source>
</reference>
<evidence type="ECO:0000313" key="3">
    <source>
        <dbReference type="Proteomes" id="UP001209540"/>
    </source>
</evidence>
<feature type="signal peptide" evidence="1">
    <location>
        <begin position="1"/>
        <end position="20"/>
    </location>
</feature>
<reference evidence="2" key="2">
    <citation type="submission" date="2023-02" db="EMBL/GenBank/DDBJ databases">
        <authorList>
            <consortium name="DOE Joint Genome Institute"/>
            <person name="Mondo S.J."/>
            <person name="Chang Y."/>
            <person name="Wang Y."/>
            <person name="Ahrendt S."/>
            <person name="Andreopoulos W."/>
            <person name="Barry K."/>
            <person name="Beard J."/>
            <person name="Benny G.L."/>
            <person name="Blankenship S."/>
            <person name="Bonito G."/>
            <person name="Cuomo C."/>
            <person name="Desiro A."/>
            <person name="Gervers K.A."/>
            <person name="Hundley H."/>
            <person name="Kuo A."/>
            <person name="LaButti K."/>
            <person name="Lang B.F."/>
            <person name="Lipzen A."/>
            <person name="O'Donnell K."/>
            <person name="Pangilinan J."/>
            <person name="Reynolds N."/>
            <person name="Sandor L."/>
            <person name="Smith M.W."/>
            <person name="Tsang A."/>
            <person name="Grigoriev I.V."/>
            <person name="Stajich J.E."/>
            <person name="Spatafora J.W."/>
        </authorList>
    </citation>
    <scope>NUCLEOTIDE SEQUENCE</scope>
    <source>
        <strain evidence="2">RSA 2281</strain>
    </source>
</reference>
<dbReference type="EMBL" id="JAIXMP010000022">
    <property type="protein sequence ID" value="KAI9255752.1"/>
    <property type="molecule type" value="Genomic_DNA"/>
</dbReference>
<keyword evidence="3" id="KW-1185">Reference proteome</keyword>
<feature type="chain" id="PRO_5041990514" evidence="1">
    <location>
        <begin position="21"/>
        <end position="138"/>
    </location>
</feature>
<protein>
    <submittedName>
        <fullName evidence="2">Uncharacterized protein</fullName>
    </submittedName>
</protein>
<proteinExistence type="predicted"/>